<dbReference type="EMBL" id="CP000300">
    <property type="protein sequence ID" value="ABE51768.1"/>
    <property type="molecule type" value="Genomic_DNA"/>
</dbReference>
<dbReference type="HOGENOM" id="CLU_588790_0_0_2"/>
<reference evidence="2" key="1">
    <citation type="journal article" date="2009" name="ISME J.">
        <title>The genome sequence of the psychrophilic archaeon, Methanococcoides burtonii: the role of genome evolution in cold adaptation.</title>
        <authorList>
            <person name="Allen M.A."/>
            <person name="Lauro F.M."/>
            <person name="Williams T.J."/>
            <person name="Burg D."/>
            <person name="Siddiqui K.S."/>
            <person name="De Francisci D."/>
            <person name="Chong K.W."/>
            <person name="Pilak O."/>
            <person name="Chew H.H."/>
            <person name="De Maere M.Z."/>
            <person name="Ting L."/>
            <person name="Katrib M."/>
            <person name="Ng C."/>
            <person name="Sowers K.R."/>
            <person name="Galperin M.Y."/>
            <person name="Anderson I.J."/>
            <person name="Ivanova N."/>
            <person name="Dalin E."/>
            <person name="Martinez M."/>
            <person name="Lapidus A."/>
            <person name="Hauser L."/>
            <person name="Land M."/>
            <person name="Thomas T."/>
            <person name="Cavicchioli R."/>
        </authorList>
    </citation>
    <scope>NUCLEOTIDE SEQUENCE [LARGE SCALE GENOMIC DNA]</scope>
    <source>
        <strain evidence="2">DSM 6242 / NBRC 107633 / OCM 468 / ACE-M</strain>
    </source>
</reference>
<gene>
    <name evidence="1" type="ordered locus">Mbur_0812</name>
</gene>
<sequence length="462" mass="50578">MGLSLKRYNKMAYDDFEDMVFGHSIYPIKTGFDLEIGAGYTSAEVNYAPRPAAGESKEKLIAEYQKITTDVLQRMVQVGFPSVVLETEHVQQMTVNPSWGAEIAHEQKTIMEEFYDEYGIKCALRHTPADIRGGKEALDLRGDSYGILLESFEEVASNGADMLSIESLGGKSVFDSSIIRNDLSGVLFSIGILGTLDVEFIWEDISKIAKKHDVVAAGDTDCSQANTAMFIAGGLLDRKLAHTLAVVARAVSAPRSLAAYEAGAVGPGKDCGYENTIIKAIAGVPISQEGKGSTCAHSDVMGNLAMQCCDLWSNESVEYRGEFGGTSVQCWGETLSYDCSMMNTAIEAGYAKVFRDVFMVSDRYRDPQAFILAFDNAYRIGEAIVKDGNDIYLRAKNAAIEACNIVDEGSRGQLELSRFEKASLAKAIKSLHSLTDEKDVFIEENLNKLSTMESFRSENYGY</sequence>
<keyword evidence="1" id="KW-0489">Methyltransferase</keyword>
<dbReference type="NCBIfam" id="NF040651">
    <property type="entry name" value="MtaB_Meth"/>
    <property type="match status" value="1"/>
</dbReference>
<dbReference type="EC" id="2.1.1.90" evidence="1"/>
<evidence type="ECO:0000313" key="2">
    <source>
        <dbReference type="Proteomes" id="UP000001979"/>
    </source>
</evidence>
<name>Q12XQ8_METBU</name>
<keyword evidence="2" id="KW-1185">Reference proteome</keyword>
<dbReference type="GO" id="GO:0047152">
    <property type="term" value="F:methanol-5-hydroxybenzimidazolylcobamide Co-methyltransferase activity"/>
    <property type="evidence" value="ECO:0007669"/>
    <property type="project" value="UniProtKB-EC"/>
</dbReference>
<dbReference type="AlphaFoldDB" id="Q12XQ8"/>
<dbReference type="RefSeq" id="WP_011498921.1">
    <property type="nucleotide sequence ID" value="NC_007955.1"/>
</dbReference>
<accession>Q12XQ8</accession>
<keyword evidence="1" id="KW-0808">Transferase</keyword>
<dbReference type="GeneID" id="3996717"/>
<proteinExistence type="predicted"/>
<dbReference type="KEGG" id="mbu:Mbur_0812"/>
<protein>
    <submittedName>
        <fullName evidence="1">Methanol--corrinoid methyltransferase</fullName>
        <ecNumber evidence="1">2.1.1.90</ecNumber>
    </submittedName>
</protein>
<dbReference type="Proteomes" id="UP000001979">
    <property type="component" value="Chromosome"/>
</dbReference>
<dbReference type="STRING" id="259564.Mbur_0812"/>
<dbReference type="GO" id="GO:0032259">
    <property type="term" value="P:methylation"/>
    <property type="evidence" value="ECO:0007669"/>
    <property type="project" value="UniProtKB-KW"/>
</dbReference>
<evidence type="ECO:0000313" key="1">
    <source>
        <dbReference type="EMBL" id="ABE51768.1"/>
    </source>
</evidence>
<organism evidence="1 2">
    <name type="scientific">Methanococcoides burtonii (strain DSM 6242 / NBRC 107633 / OCM 468 / ACE-M)</name>
    <dbReference type="NCBI Taxonomy" id="259564"/>
    <lineage>
        <taxon>Archaea</taxon>
        <taxon>Methanobacteriati</taxon>
        <taxon>Methanobacteriota</taxon>
        <taxon>Stenosarchaea group</taxon>
        <taxon>Methanomicrobia</taxon>
        <taxon>Methanosarcinales</taxon>
        <taxon>Methanosarcinaceae</taxon>
        <taxon>Methanococcoides</taxon>
    </lineage>
</organism>
<dbReference type="InterPro" id="IPR021079">
    <property type="entry name" value="MeOH-cob_MeTrfase_bsu"/>
</dbReference>
<dbReference type="Pfam" id="PF12176">
    <property type="entry name" value="MtaB"/>
    <property type="match status" value="1"/>
</dbReference>